<evidence type="ECO:0000256" key="6">
    <source>
        <dbReference type="PROSITE-ProRule" id="PRU00201"/>
    </source>
</evidence>
<dbReference type="InterPro" id="IPR008967">
    <property type="entry name" value="p53-like_TF_DNA-bd_sf"/>
</dbReference>
<evidence type="ECO:0000256" key="4">
    <source>
        <dbReference type="ARBA" id="ARBA00023163"/>
    </source>
</evidence>
<dbReference type="InterPro" id="IPR018186">
    <property type="entry name" value="TF_T-box_CS"/>
</dbReference>
<gene>
    <name evidence="9" type="ORF">MEDL_20496</name>
</gene>
<evidence type="ECO:0000256" key="2">
    <source>
        <dbReference type="ARBA" id="ARBA00023015"/>
    </source>
</evidence>
<dbReference type="InterPro" id="IPR001699">
    <property type="entry name" value="TF_T-box"/>
</dbReference>
<dbReference type="FunFam" id="2.60.40.820:FF:000003">
    <property type="entry name" value="T-box transcription factor TBX3"/>
    <property type="match status" value="1"/>
</dbReference>
<dbReference type="CDD" id="cd20188">
    <property type="entry name" value="T-box_TBX2_3-like"/>
    <property type="match status" value="1"/>
</dbReference>
<comment type="subcellular location">
    <subcellularLocation>
        <location evidence="1 6">Nucleus</location>
    </subcellularLocation>
</comment>
<evidence type="ECO:0000313" key="9">
    <source>
        <dbReference type="EMBL" id="CAG2206180.1"/>
    </source>
</evidence>
<dbReference type="SMART" id="SM00425">
    <property type="entry name" value="TBOX"/>
    <property type="match status" value="1"/>
</dbReference>
<feature type="compositionally biased region" description="Acidic residues" evidence="7">
    <location>
        <begin position="303"/>
        <end position="323"/>
    </location>
</feature>
<dbReference type="AlphaFoldDB" id="A0A8S3R9Z0"/>
<dbReference type="GO" id="GO:0000981">
    <property type="term" value="F:DNA-binding transcription factor activity, RNA polymerase II-specific"/>
    <property type="evidence" value="ECO:0007669"/>
    <property type="project" value="TreeGrafter"/>
</dbReference>
<evidence type="ECO:0000256" key="1">
    <source>
        <dbReference type="ARBA" id="ARBA00004123"/>
    </source>
</evidence>
<proteinExistence type="predicted"/>
<organism evidence="9 10">
    <name type="scientific">Mytilus edulis</name>
    <name type="common">Blue mussel</name>
    <dbReference type="NCBI Taxonomy" id="6550"/>
    <lineage>
        <taxon>Eukaryota</taxon>
        <taxon>Metazoa</taxon>
        <taxon>Spiralia</taxon>
        <taxon>Lophotrochozoa</taxon>
        <taxon>Mollusca</taxon>
        <taxon>Bivalvia</taxon>
        <taxon>Autobranchia</taxon>
        <taxon>Pteriomorphia</taxon>
        <taxon>Mytilida</taxon>
        <taxon>Mytiloidea</taxon>
        <taxon>Mytilidae</taxon>
        <taxon>Mytilinae</taxon>
        <taxon>Mytilus</taxon>
    </lineage>
</organism>
<evidence type="ECO:0000259" key="8">
    <source>
        <dbReference type="PROSITE" id="PS50252"/>
    </source>
</evidence>
<dbReference type="GO" id="GO:0005634">
    <property type="term" value="C:nucleus"/>
    <property type="evidence" value="ECO:0007669"/>
    <property type="project" value="UniProtKB-SubCell"/>
</dbReference>
<feature type="region of interest" description="Disordered" evidence="7">
    <location>
        <begin position="286"/>
        <end position="475"/>
    </location>
</feature>
<dbReference type="PANTHER" id="PTHR11267">
    <property type="entry name" value="T-BOX PROTEIN-RELATED"/>
    <property type="match status" value="1"/>
</dbReference>
<feature type="compositionally biased region" description="Polar residues" evidence="7">
    <location>
        <begin position="654"/>
        <end position="663"/>
    </location>
</feature>
<keyword evidence="2" id="KW-0805">Transcription regulation</keyword>
<feature type="compositionally biased region" description="Polar residues" evidence="7">
    <location>
        <begin position="579"/>
        <end position="588"/>
    </location>
</feature>
<dbReference type="GO" id="GO:0000785">
    <property type="term" value="C:chromatin"/>
    <property type="evidence" value="ECO:0007669"/>
    <property type="project" value="TreeGrafter"/>
</dbReference>
<dbReference type="GO" id="GO:0000978">
    <property type="term" value="F:RNA polymerase II cis-regulatory region sequence-specific DNA binding"/>
    <property type="evidence" value="ECO:0007669"/>
    <property type="project" value="InterPro"/>
</dbReference>
<feature type="compositionally biased region" description="Polar residues" evidence="7">
    <location>
        <begin position="605"/>
        <end position="626"/>
    </location>
</feature>
<feature type="compositionally biased region" description="Low complexity" evidence="7">
    <location>
        <begin position="634"/>
        <end position="645"/>
    </location>
</feature>
<name>A0A8S3R9Z0_MYTED</name>
<accession>A0A8S3R9Z0</accession>
<dbReference type="PANTHER" id="PTHR11267:SF181">
    <property type="entry name" value="OPTOMOTOR-BLIND PROTEIN"/>
    <property type="match status" value="1"/>
</dbReference>
<dbReference type="GO" id="GO:0045893">
    <property type="term" value="P:positive regulation of DNA-templated transcription"/>
    <property type="evidence" value="ECO:0007669"/>
    <property type="project" value="InterPro"/>
</dbReference>
<dbReference type="Pfam" id="PF00907">
    <property type="entry name" value="T-box"/>
    <property type="match status" value="1"/>
</dbReference>
<evidence type="ECO:0000256" key="7">
    <source>
        <dbReference type="SAM" id="MobiDB-lite"/>
    </source>
</evidence>
<dbReference type="PRINTS" id="PR00937">
    <property type="entry name" value="TBOX"/>
</dbReference>
<keyword evidence="10" id="KW-1185">Reference proteome</keyword>
<evidence type="ECO:0000256" key="3">
    <source>
        <dbReference type="ARBA" id="ARBA00023125"/>
    </source>
</evidence>
<reference evidence="9" key="1">
    <citation type="submission" date="2021-03" db="EMBL/GenBank/DDBJ databases">
        <authorList>
            <person name="Bekaert M."/>
        </authorList>
    </citation>
    <scope>NUCLEOTIDE SEQUENCE</scope>
</reference>
<dbReference type="InterPro" id="IPR036960">
    <property type="entry name" value="T-box_sf"/>
</dbReference>
<dbReference type="SUPFAM" id="SSF49417">
    <property type="entry name" value="p53-like transcription factors"/>
    <property type="match status" value="1"/>
</dbReference>
<dbReference type="EMBL" id="CAJPWZ010001043">
    <property type="protein sequence ID" value="CAG2206180.1"/>
    <property type="molecule type" value="Genomic_DNA"/>
</dbReference>
<feature type="region of interest" description="Disordered" evidence="7">
    <location>
        <begin position="577"/>
        <end position="665"/>
    </location>
</feature>
<keyword evidence="5 6" id="KW-0539">Nucleus</keyword>
<keyword evidence="3 6" id="KW-0238">DNA-binding</keyword>
<sequence>MDNMEWGGDWSSAWHSFPWYRPTDYGSLLQQHYLPSVQHSGLPASLFPKLQQSMARSALSPGDLLHPLYQRPIRSLEPPESEVQDDPKVELEGKDLWEQFHKLGTEMVITKSGRRMFPPCKVRVSGLDKRAKYILLMDLVAVDDCRYKFHNSRWMVAGKADPEMPKRMYIHPDSPATGEQWMQKVVNFHKLKLSNNISDKSGFVSTTILNSMHKYQPRFHLVRANDILKLPYSAFRTYVFKETEFIAVTAYQNEKITQLKINHNPFAKGFRDTGGGKREKKRMLLHSTSQHHVDTSHTADDTHSEEDDNEDADICVDDDVEEKMDEKETSTCLPTLPQDTMVNEKSKTSETETHQELELKEKEQVQTDHIELRTSESEGESDAGHGDICKNRTPVTKALYRPHELVDHGRENPTSSRTVSPSMSVERTSKSIPSDNSETDSKIDSPTKSRSPNSPVVSRHHGSSHNFLSKDFSSPPNVTIVQPSASHSMFPFFYPYSSSSSGMPYSLSPMLLPGNPSLPPGLQLPFIPTSRHSEMGHLSPSHSHAHALSTLNQLTLQNHMLSQSYSSLNSELNGGGALSPNQVSNTNVGPIFPSRTSPRYSPYSLQSSKTFVPSTSPISGSGSQLRNEAEGCGISRPSPIRPRSPQGHRMPYQGMSSSSNPNNELRHMERMLNVLDRKRMESHERSMADVH</sequence>
<feature type="compositionally biased region" description="Polar residues" evidence="7">
    <location>
        <begin position="412"/>
        <end position="436"/>
    </location>
</feature>
<feature type="compositionally biased region" description="Basic and acidic residues" evidence="7">
    <location>
        <begin position="401"/>
        <end position="411"/>
    </location>
</feature>
<feature type="compositionally biased region" description="Polar residues" evidence="7">
    <location>
        <begin position="464"/>
        <end position="475"/>
    </location>
</feature>
<feature type="compositionally biased region" description="Polar residues" evidence="7">
    <location>
        <begin position="330"/>
        <end position="341"/>
    </location>
</feature>
<dbReference type="OrthoDB" id="7442607at2759"/>
<dbReference type="PROSITE" id="PS01264">
    <property type="entry name" value="TBOX_2"/>
    <property type="match status" value="1"/>
</dbReference>
<feature type="compositionally biased region" description="Basic and acidic residues" evidence="7">
    <location>
        <begin position="291"/>
        <end position="302"/>
    </location>
</feature>
<evidence type="ECO:0000313" key="10">
    <source>
        <dbReference type="Proteomes" id="UP000683360"/>
    </source>
</evidence>
<dbReference type="Proteomes" id="UP000683360">
    <property type="component" value="Unassembled WGS sequence"/>
</dbReference>
<dbReference type="PROSITE" id="PS50252">
    <property type="entry name" value="TBOX_3"/>
    <property type="match status" value="1"/>
</dbReference>
<comment type="caution">
    <text evidence="9">The sequence shown here is derived from an EMBL/GenBank/DDBJ whole genome shotgun (WGS) entry which is preliminary data.</text>
</comment>
<keyword evidence="4" id="KW-0804">Transcription</keyword>
<dbReference type="Gene3D" id="2.60.40.820">
    <property type="entry name" value="Transcription factor, T-box"/>
    <property type="match status" value="1"/>
</dbReference>
<feature type="domain" description="T-box" evidence="8">
    <location>
        <begin position="91"/>
        <end position="272"/>
    </location>
</feature>
<dbReference type="PROSITE" id="PS01283">
    <property type="entry name" value="TBOX_1"/>
    <property type="match status" value="1"/>
</dbReference>
<feature type="compositionally biased region" description="Low complexity" evidence="7">
    <location>
        <begin position="593"/>
        <end position="604"/>
    </location>
</feature>
<comment type="caution">
    <text evidence="6">Lacks conserved residue(s) required for the propagation of feature annotation.</text>
</comment>
<protein>
    <recommendedName>
        <fullName evidence="8">T-box domain-containing protein</fullName>
    </recommendedName>
</protein>
<dbReference type="InterPro" id="IPR046360">
    <property type="entry name" value="T-box_DNA-bd"/>
</dbReference>
<evidence type="ECO:0000256" key="5">
    <source>
        <dbReference type="ARBA" id="ARBA00023242"/>
    </source>
</evidence>
<feature type="compositionally biased region" description="Basic and acidic residues" evidence="7">
    <location>
        <begin position="342"/>
        <end position="390"/>
    </location>
</feature>
<dbReference type="GO" id="GO:0001708">
    <property type="term" value="P:cell fate specification"/>
    <property type="evidence" value="ECO:0007669"/>
    <property type="project" value="TreeGrafter"/>
</dbReference>